<dbReference type="GO" id="GO:0005524">
    <property type="term" value="F:ATP binding"/>
    <property type="evidence" value="ECO:0007669"/>
    <property type="project" value="UniProtKB-KW"/>
</dbReference>
<dbReference type="OrthoDB" id="9807853at2"/>
<evidence type="ECO:0000313" key="4">
    <source>
        <dbReference type="EMBL" id="QCZ95445.1"/>
    </source>
</evidence>
<keyword evidence="5" id="KW-1185">Reference proteome</keyword>
<proteinExistence type="predicted"/>
<protein>
    <recommendedName>
        <fullName evidence="3">Fido domain-containing protein</fullName>
    </recommendedName>
</protein>
<feature type="active site" evidence="1">
    <location>
        <position position="184"/>
    </location>
</feature>
<dbReference type="EMBL" id="CP039853">
    <property type="protein sequence ID" value="QCZ95445.1"/>
    <property type="molecule type" value="Genomic_DNA"/>
</dbReference>
<gene>
    <name evidence="4" type="ORF">FBQ74_18085</name>
</gene>
<dbReference type="SUPFAM" id="SSF140931">
    <property type="entry name" value="Fic-like"/>
    <property type="match status" value="1"/>
</dbReference>
<dbReference type="PANTHER" id="PTHR13504:SF38">
    <property type="entry name" value="FIDO DOMAIN-CONTAINING PROTEIN"/>
    <property type="match status" value="1"/>
</dbReference>
<sequence>MKSDNRKPLIISNPLSIDAQVHSFESAATGLPALNFAIPHINIARLTARYISGGSALKQGREVSRKRLSIAQAGIQNGDTYAHTIATQIERFELALKLCAQKEMSVELLCDMHTLITPEDNSRGRIREHQNWVGADKIENATVVPPPPAELNKLISEWEAFVKHEDITKPANALLAFSYFIASHPFADGNGRLSRLLLTSFLSSKREFSSFLSPTLYRLNHFEQSREELFATPRALIGGSWNDVISYWERAFAWQNGISQVISERINSVWLALSSQLALYCQPVNAIALLKLLFDYPLVTLEMICKHLKLRVSDANELLTSFCDLGILKCLKLKQPAQMIVFSCEKVFELWAKIDDLLFDPASFTAERAIAEVGGHQAV</sequence>
<dbReference type="RefSeq" id="WP_139758142.1">
    <property type="nucleotide sequence ID" value="NZ_CP039853.1"/>
</dbReference>
<accession>A0A5B7YIX2</accession>
<dbReference type="PROSITE" id="PS51459">
    <property type="entry name" value="FIDO"/>
    <property type="match status" value="1"/>
</dbReference>
<geneLocation type="plasmid" evidence="4 5">
    <name>plas12</name>
</geneLocation>
<keyword evidence="2" id="KW-0547">Nucleotide-binding</keyword>
<reference evidence="4 5" key="1">
    <citation type="submission" date="2019-04" db="EMBL/GenBank/DDBJ databases">
        <title>Salinimonas iocasae sp. nov., a halophilic bacterium isolated from the outer tube casing of tubeworms in Okinawa Trough.</title>
        <authorList>
            <person name="Zhang H."/>
            <person name="Wang H."/>
            <person name="Li C."/>
        </authorList>
    </citation>
    <scope>NUCLEOTIDE SEQUENCE [LARGE SCALE GENOMIC DNA]</scope>
    <source>
        <strain evidence="4 5">KX18D6</strain>
        <plasmid evidence="4 5">plas12</plasmid>
    </source>
</reference>
<dbReference type="InterPro" id="IPR036597">
    <property type="entry name" value="Fido-like_dom_sf"/>
</dbReference>
<evidence type="ECO:0000256" key="1">
    <source>
        <dbReference type="PIRSR" id="PIRSR640198-1"/>
    </source>
</evidence>
<dbReference type="Proteomes" id="UP000304912">
    <property type="component" value="Plasmid plas12"/>
</dbReference>
<dbReference type="Gene3D" id="1.10.3290.10">
    <property type="entry name" value="Fido-like domain"/>
    <property type="match status" value="1"/>
</dbReference>
<name>A0A5B7YIX2_9ALTE</name>
<feature type="domain" description="Fido" evidence="3">
    <location>
        <begin position="104"/>
        <end position="250"/>
    </location>
</feature>
<keyword evidence="4" id="KW-0614">Plasmid</keyword>
<dbReference type="Pfam" id="PF02661">
    <property type="entry name" value="Fic"/>
    <property type="match status" value="1"/>
</dbReference>
<evidence type="ECO:0000313" key="5">
    <source>
        <dbReference type="Proteomes" id="UP000304912"/>
    </source>
</evidence>
<feature type="binding site" evidence="2">
    <location>
        <begin position="188"/>
        <end position="195"/>
    </location>
    <ligand>
        <name>ATP</name>
        <dbReference type="ChEBI" id="CHEBI:30616"/>
    </ligand>
</feature>
<dbReference type="AlphaFoldDB" id="A0A5B7YIX2"/>
<evidence type="ECO:0000256" key="2">
    <source>
        <dbReference type="PIRSR" id="PIRSR640198-2"/>
    </source>
</evidence>
<dbReference type="PANTHER" id="PTHR13504">
    <property type="entry name" value="FIDO DOMAIN-CONTAINING PROTEIN DDB_G0283145"/>
    <property type="match status" value="1"/>
</dbReference>
<keyword evidence="2" id="KW-0067">ATP-binding</keyword>
<dbReference type="InterPro" id="IPR040198">
    <property type="entry name" value="Fido_containing"/>
</dbReference>
<organism evidence="4 5">
    <name type="scientific">Salinimonas iocasae</name>
    <dbReference type="NCBI Taxonomy" id="2572577"/>
    <lineage>
        <taxon>Bacteria</taxon>
        <taxon>Pseudomonadati</taxon>
        <taxon>Pseudomonadota</taxon>
        <taxon>Gammaproteobacteria</taxon>
        <taxon>Alteromonadales</taxon>
        <taxon>Alteromonadaceae</taxon>
        <taxon>Alteromonas/Salinimonas group</taxon>
        <taxon>Salinimonas</taxon>
    </lineage>
</organism>
<dbReference type="KEGG" id="salk:FBQ74_18085"/>
<dbReference type="InterPro" id="IPR003812">
    <property type="entry name" value="Fido"/>
</dbReference>
<evidence type="ECO:0000259" key="3">
    <source>
        <dbReference type="PROSITE" id="PS51459"/>
    </source>
</evidence>